<name>A0ACC6V2V1_9CREN</name>
<dbReference type="Proteomes" id="UP000033636">
    <property type="component" value="Unassembled WGS sequence"/>
</dbReference>
<comment type="caution">
    <text evidence="1">The sequence shown here is derived from an EMBL/GenBank/DDBJ whole genome shotgun (WGS) entry which is preliminary data.</text>
</comment>
<protein>
    <submittedName>
        <fullName evidence="1">Uncharacterized protein</fullName>
    </submittedName>
</protein>
<accession>A0ACC6V2V1</accession>
<evidence type="ECO:0000313" key="1">
    <source>
        <dbReference type="EMBL" id="MFB6491086.1"/>
    </source>
</evidence>
<reference evidence="1" key="1">
    <citation type="submission" date="2024-07" db="EMBL/GenBank/DDBJ databases">
        <title>Metagenome and Metagenome-Assembled Genomes of Archaea from a hot spring from the geothermal field of Los Azufres, Mexico.</title>
        <authorList>
            <person name="Marin-Paredes R."/>
            <person name="Martinez-Romero E."/>
            <person name="Servin-Garciduenas L.E."/>
        </authorList>
    </citation>
    <scope>NUCLEOTIDE SEQUENCE</scope>
</reference>
<gene>
    <name evidence="1" type="ORF">TU35_007600</name>
</gene>
<sequence length="229" mass="24870">MVRRTNVLRLTLSISAAAAAAYLAVLYLMRPSADAVVTAASLMAFLPLLYSFVFSMSTIGFERLWISFAVDQYAYIRYRMLARAALMAISLAPLAAAYATSYFAYPPAAYLVPALICAVLTTPQTSWIFAAAAEMPQVLSLPAAPPRLNVKYLLLSLAALLIIAIYMVPYGLAVAAYWAHLGPLARAAFWSSTAEVAASTAFFYLTLFSKAGRSLWSSFVNRLSELGYV</sequence>
<organism evidence="1 2">
    <name type="scientific">Thermoproteus sp. AZ2</name>
    <dbReference type="NCBI Taxonomy" id="1609232"/>
    <lineage>
        <taxon>Archaea</taxon>
        <taxon>Thermoproteota</taxon>
        <taxon>Thermoprotei</taxon>
        <taxon>Thermoproteales</taxon>
        <taxon>Thermoproteaceae</taxon>
        <taxon>Thermoproteus</taxon>
    </lineage>
</organism>
<proteinExistence type="predicted"/>
<evidence type="ECO:0000313" key="2">
    <source>
        <dbReference type="Proteomes" id="UP000033636"/>
    </source>
</evidence>
<dbReference type="EMBL" id="JZWT02000021">
    <property type="protein sequence ID" value="MFB6491086.1"/>
    <property type="molecule type" value="Genomic_DNA"/>
</dbReference>